<dbReference type="EMBL" id="SOIZ01000066">
    <property type="protein sequence ID" value="TET64160.1"/>
    <property type="molecule type" value="Genomic_DNA"/>
</dbReference>
<comment type="similarity">
    <text evidence="3">Belongs to the AIR carboxylase family. Class I subfamily.</text>
</comment>
<dbReference type="Gene3D" id="3.40.50.1970">
    <property type="match status" value="1"/>
</dbReference>
<feature type="domain" description="PurE" evidence="6">
    <location>
        <begin position="5"/>
        <end position="156"/>
    </location>
</feature>
<keyword evidence="7" id="KW-0456">Lyase</keyword>
<evidence type="ECO:0000259" key="6">
    <source>
        <dbReference type="SMART" id="SM01001"/>
    </source>
</evidence>
<evidence type="ECO:0000313" key="7">
    <source>
        <dbReference type="EMBL" id="TET64160.1"/>
    </source>
</evidence>
<evidence type="ECO:0000256" key="1">
    <source>
        <dbReference type="ARBA" id="ARBA00022755"/>
    </source>
</evidence>
<dbReference type="InterPro" id="IPR000031">
    <property type="entry name" value="PurE_dom"/>
</dbReference>
<sequence length="157" mass="16647">MLSEPLVSVVMGSSSDRGVMEHCLKTLDEFAIPYEVRILSAHRMPEATLKYARNLAKRGVKVVVAGAGRAAHLPGAIAANTTLPVIGIPLSSPPLEGLDALYSILQMPTGVPVACMAIGKVGAKNAAIMAAQILSLESSKIEEELRNYKVRLARGEK</sequence>
<comment type="function">
    <text evidence="3 4">Catalyzes the conversion of N5-carboxyaminoimidazole ribonucleotide (N5-CAIR) to 4-carboxy-5-aminoimidazole ribonucleotide (CAIR).</text>
</comment>
<name>A0A523WAW1_UNCAE</name>
<evidence type="ECO:0000256" key="3">
    <source>
        <dbReference type="HAMAP-Rule" id="MF_01929"/>
    </source>
</evidence>
<dbReference type="GO" id="GO:0006189">
    <property type="term" value="P:'de novo' IMP biosynthetic process"/>
    <property type="evidence" value="ECO:0007669"/>
    <property type="project" value="UniProtKB-UniRule"/>
</dbReference>
<dbReference type="Proteomes" id="UP000319130">
    <property type="component" value="Unassembled WGS sequence"/>
</dbReference>
<evidence type="ECO:0000256" key="2">
    <source>
        <dbReference type="ARBA" id="ARBA00023235"/>
    </source>
</evidence>
<comment type="pathway">
    <text evidence="3 4">Purine metabolism; IMP biosynthesis via de novo pathway; 5-amino-1-(5-phospho-D-ribosyl)imidazole-4-carboxylate from 5-amino-1-(5-phospho-D-ribosyl)imidazole (N5-CAIR route): step 2/2.</text>
</comment>
<keyword evidence="2 3" id="KW-0413">Isomerase</keyword>
<dbReference type="PANTHER" id="PTHR23046:SF2">
    <property type="entry name" value="PHOSPHORIBOSYLAMINOIMIDAZOLE CARBOXYLASE"/>
    <property type="match status" value="1"/>
</dbReference>
<dbReference type="GO" id="GO:0016829">
    <property type="term" value="F:lyase activity"/>
    <property type="evidence" value="ECO:0007669"/>
    <property type="project" value="UniProtKB-KW"/>
</dbReference>
<feature type="binding site" evidence="3 5">
    <location>
        <position position="13"/>
    </location>
    <ligand>
        <name>substrate</name>
    </ligand>
</feature>
<comment type="catalytic activity">
    <reaction evidence="3 4">
        <text>5-carboxyamino-1-(5-phospho-D-ribosyl)imidazole + H(+) = 5-amino-1-(5-phospho-D-ribosyl)imidazole-4-carboxylate</text>
        <dbReference type="Rhea" id="RHEA:13193"/>
        <dbReference type="ChEBI" id="CHEBI:15378"/>
        <dbReference type="ChEBI" id="CHEBI:58730"/>
        <dbReference type="ChEBI" id="CHEBI:77657"/>
        <dbReference type="EC" id="5.4.99.18"/>
    </reaction>
</comment>
<dbReference type="UniPathway" id="UPA00074">
    <property type="reaction ID" value="UER00943"/>
</dbReference>
<dbReference type="PANTHER" id="PTHR23046">
    <property type="entry name" value="PHOSPHORIBOSYLAMINOIMIDAZOLE CARBOXYLASE CATALYTIC SUBUNIT"/>
    <property type="match status" value="1"/>
</dbReference>
<feature type="binding site" evidence="3 5">
    <location>
        <position position="16"/>
    </location>
    <ligand>
        <name>substrate</name>
    </ligand>
</feature>
<keyword evidence="1 3" id="KW-0658">Purine biosynthesis</keyword>
<proteinExistence type="inferred from homology"/>
<dbReference type="HAMAP" id="MF_01929">
    <property type="entry name" value="PurE_classI"/>
    <property type="match status" value="1"/>
</dbReference>
<feature type="binding site" evidence="3 5">
    <location>
        <position position="43"/>
    </location>
    <ligand>
        <name>substrate</name>
    </ligand>
</feature>
<comment type="caution">
    <text evidence="7">The sequence shown here is derived from an EMBL/GenBank/DDBJ whole genome shotgun (WGS) entry which is preliminary data.</text>
</comment>
<dbReference type="InterPro" id="IPR024694">
    <property type="entry name" value="PurE_prokaryotes"/>
</dbReference>
<evidence type="ECO:0000313" key="8">
    <source>
        <dbReference type="Proteomes" id="UP000319130"/>
    </source>
</evidence>
<dbReference type="SMART" id="SM01001">
    <property type="entry name" value="AIRC"/>
    <property type="match status" value="1"/>
</dbReference>
<dbReference type="AlphaFoldDB" id="A0A523WAW1"/>
<dbReference type="GO" id="GO:0034023">
    <property type="term" value="F:5-(carboxyamino)imidazole ribonucleotide mutase activity"/>
    <property type="evidence" value="ECO:0007669"/>
    <property type="project" value="UniProtKB-UniRule"/>
</dbReference>
<dbReference type="SUPFAM" id="SSF52255">
    <property type="entry name" value="N5-CAIR mutase (phosphoribosylaminoimidazole carboxylase, PurE)"/>
    <property type="match status" value="1"/>
</dbReference>
<evidence type="ECO:0000256" key="4">
    <source>
        <dbReference type="PIRNR" id="PIRNR001338"/>
    </source>
</evidence>
<accession>A0A523WAW1</accession>
<reference evidence="7 8" key="1">
    <citation type="submission" date="2019-03" db="EMBL/GenBank/DDBJ databases">
        <title>Metabolic potential of uncultured bacteria and archaea associated with petroleum seepage in deep-sea sediments.</title>
        <authorList>
            <person name="Dong X."/>
            <person name="Hubert C."/>
        </authorList>
    </citation>
    <scope>NUCLEOTIDE SEQUENCE [LARGE SCALE GENOMIC DNA]</scope>
    <source>
        <strain evidence="7">E29_bin52</strain>
    </source>
</reference>
<gene>
    <name evidence="3 7" type="primary">purE</name>
    <name evidence="7" type="ORF">E3J48_01435</name>
</gene>
<dbReference type="EC" id="5.4.99.18" evidence="3 4"/>
<organism evidence="7 8">
    <name type="scientific">Aerophobetes bacterium</name>
    <dbReference type="NCBI Taxonomy" id="2030807"/>
    <lineage>
        <taxon>Bacteria</taxon>
        <taxon>Candidatus Aerophobota</taxon>
    </lineage>
</organism>
<protein>
    <recommendedName>
        <fullName evidence="3 4">N5-carboxyaminoimidazole ribonucleotide mutase</fullName>
        <shortName evidence="3 4">N5-CAIR mutase</shortName>
        <ecNumber evidence="3 4">5.4.99.18</ecNumber>
    </recommendedName>
    <alternativeName>
        <fullName evidence="3">5-(carboxyamino)imidazole ribonucleotide mutase</fullName>
    </alternativeName>
</protein>
<dbReference type="NCBIfam" id="TIGR01162">
    <property type="entry name" value="purE"/>
    <property type="match status" value="1"/>
</dbReference>
<dbReference type="Pfam" id="PF00731">
    <property type="entry name" value="AIRC"/>
    <property type="match status" value="1"/>
</dbReference>
<dbReference type="InterPro" id="IPR033747">
    <property type="entry name" value="PurE_ClassI"/>
</dbReference>
<evidence type="ECO:0000256" key="5">
    <source>
        <dbReference type="PIRSR" id="PIRSR001338-1"/>
    </source>
</evidence>
<dbReference type="PIRSF" id="PIRSF001338">
    <property type="entry name" value="AIR_carboxylase"/>
    <property type="match status" value="1"/>
</dbReference>